<dbReference type="KEGG" id="arui:G6M88_18735"/>
<name>A0AAE7RBV9_9HYPH</name>
<evidence type="ECO:0000313" key="4">
    <source>
        <dbReference type="Proteomes" id="UP000822331"/>
    </source>
</evidence>
<proteinExistence type="predicted"/>
<organism evidence="2 3">
    <name type="scientific">Agrobacterium rubi</name>
    <dbReference type="NCBI Taxonomy" id="28099"/>
    <lineage>
        <taxon>Bacteria</taxon>
        <taxon>Pseudomonadati</taxon>
        <taxon>Pseudomonadota</taxon>
        <taxon>Alphaproteobacteria</taxon>
        <taxon>Hyphomicrobiales</taxon>
        <taxon>Rhizobiaceae</taxon>
        <taxon>Rhizobium/Agrobacterium group</taxon>
        <taxon>Agrobacterium</taxon>
    </lineage>
</organism>
<gene>
    <name evidence="1" type="ORF">G6L72_12450</name>
    <name evidence="2" type="ORF">G6M88_18735</name>
</gene>
<dbReference type="Proteomes" id="UP000663912">
    <property type="component" value="Chromosome 2"/>
</dbReference>
<evidence type="ECO:0000313" key="1">
    <source>
        <dbReference type="EMBL" id="NTF37517.1"/>
    </source>
</evidence>
<dbReference type="Proteomes" id="UP000822331">
    <property type="component" value="Unassembled WGS sequence"/>
</dbReference>
<dbReference type="EMBL" id="CP049207">
    <property type="protein sequence ID" value="QTG02436.1"/>
    <property type="molecule type" value="Genomic_DNA"/>
</dbReference>
<evidence type="ECO:0000313" key="2">
    <source>
        <dbReference type="EMBL" id="QTG02436.1"/>
    </source>
</evidence>
<dbReference type="AlphaFoldDB" id="A0AAE7RBV9"/>
<reference evidence="1 4" key="1">
    <citation type="journal article" date="2020" name="Science">
        <title>Unexpected conservation and global transmission of agrobacterial virulence plasmids.</title>
        <authorList>
            <person name="Weisberg A.J."/>
            <person name="Davis E.W. 2nd"/>
            <person name="Tabima J."/>
            <person name="Belcher M.S."/>
            <person name="Miller M."/>
            <person name="Kuo C.H."/>
            <person name="Loper J.E."/>
            <person name="Grunwald N.J."/>
            <person name="Putnam M.L."/>
            <person name="Chang J.H."/>
        </authorList>
    </citation>
    <scope>NUCLEOTIDE SEQUENCE [LARGE SCALE GENOMIC DNA]</scope>
    <source>
        <strain evidence="1 4">A19/93</strain>
    </source>
</reference>
<reference evidence="2" key="2">
    <citation type="submission" date="2020-02" db="EMBL/GenBank/DDBJ databases">
        <title>Unexpected conservation and global transmission of agrobacterial virulence plasmids.</title>
        <authorList>
            <person name="Weisberg A.J."/>
            <person name="Davis E.W. II"/>
            <person name="Tabima J.R."/>
            <person name="Belcher M.S."/>
            <person name="Miller M."/>
            <person name="Kuo C.-H."/>
            <person name="Loper J.E."/>
            <person name="Grunwald N.J."/>
            <person name="Putnam M.L."/>
            <person name="Chang J.H."/>
        </authorList>
    </citation>
    <scope>NUCLEOTIDE SEQUENCE</scope>
    <source>
        <strain evidence="2">W2/73</strain>
    </source>
</reference>
<dbReference type="EMBL" id="JAAMCP010000006">
    <property type="protein sequence ID" value="NTF37517.1"/>
    <property type="molecule type" value="Genomic_DNA"/>
</dbReference>
<keyword evidence="4" id="KW-1185">Reference proteome</keyword>
<sequence>MKKKLLLAWKQICHWLADAGSAHCGYQIDDVQKPLKKFAPRCVADPK</sequence>
<accession>A0AAE7RBV9</accession>
<protein>
    <submittedName>
        <fullName evidence="2">Uncharacterized protein</fullName>
    </submittedName>
</protein>
<evidence type="ECO:0000313" key="3">
    <source>
        <dbReference type="Proteomes" id="UP000663912"/>
    </source>
</evidence>
<dbReference type="RefSeq" id="WP_158006421.1">
    <property type="nucleotide sequence ID" value="NZ_CP049207.1"/>
</dbReference>